<dbReference type="Proteomes" id="UP000655225">
    <property type="component" value="Unassembled WGS sequence"/>
</dbReference>
<evidence type="ECO:0000313" key="2">
    <source>
        <dbReference type="EMBL" id="KAF8406621.1"/>
    </source>
</evidence>
<evidence type="ECO:0000313" key="3">
    <source>
        <dbReference type="Proteomes" id="UP000655225"/>
    </source>
</evidence>
<dbReference type="AlphaFoldDB" id="A0A835DK91"/>
<feature type="chain" id="PRO_5032456341" evidence="1">
    <location>
        <begin position="18"/>
        <end position="258"/>
    </location>
</feature>
<evidence type="ECO:0000256" key="1">
    <source>
        <dbReference type="SAM" id="SignalP"/>
    </source>
</evidence>
<organism evidence="2 3">
    <name type="scientific">Tetracentron sinense</name>
    <name type="common">Spur-leaf</name>
    <dbReference type="NCBI Taxonomy" id="13715"/>
    <lineage>
        <taxon>Eukaryota</taxon>
        <taxon>Viridiplantae</taxon>
        <taxon>Streptophyta</taxon>
        <taxon>Embryophyta</taxon>
        <taxon>Tracheophyta</taxon>
        <taxon>Spermatophyta</taxon>
        <taxon>Magnoliopsida</taxon>
        <taxon>Trochodendrales</taxon>
        <taxon>Trochodendraceae</taxon>
        <taxon>Tetracentron</taxon>
    </lineage>
</organism>
<dbReference type="EMBL" id="JABCRI010000005">
    <property type="protein sequence ID" value="KAF8406621.1"/>
    <property type="molecule type" value="Genomic_DNA"/>
</dbReference>
<proteinExistence type="predicted"/>
<name>A0A835DK91_TETSI</name>
<sequence length="258" mass="27750">MPSLFVRICSLILNCEAHVFFATSIYGICHVLNFPPSSPIVIGLGALAAPFGPSFPNTLCANGDLLSRIMTKVGKDYHEIIQVLSWGVLMGAHFASGGHLIVVIMESSAFCSLVCASKLICKKDQANAVGIIIMKQSMVVFLHLAIEKRVWFEAILVLQPVVVAAVSMCFTQEELYKMMNVGILCPTNPRGILLPSGPRGILLPTSVEYDSAHSDDQDYVQLVGHDEVTGGGEFGHDSDYSDDEVGQAVSVGNLIVPN</sequence>
<keyword evidence="3" id="KW-1185">Reference proteome</keyword>
<reference evidence="2 3" key="1">
    <citation type="submission" date="2020-04" db="EMBL/GenBank/DDBJ databases">
        <title>Plant Genome Project.</title>
        <authorList>
            <person name="Zhang R.-G."/>
        </authorList>
    </citation>
    <scope>NUCLEOTIDE SEQUENCE [LARGE SCALE GENOMIC DNA]</scope>
    <source>
        <strain evidence="2">YNK0</strain>
        <tissue evidence="2">Leaf</tissue>
    </source>
</reference>
<protein>
    <submittedName>
        <fullName evidence="2">Uncharacterized protein</fullName>
    </submittedName>
</protein>
<gene>
    <name evidence="2" type="ORF">HHK36_008711</name>
</gene>
<feature type="signal peptide" evidence="1">
    <location>
        <begin position="1"/>
        <end position="17"/>
    </location>
</feature>
<keyword evidence="1" id="KW-0732">Signal</keyword>
<accession>A0A835DK91</accession>
<comment type="caution">
    <text evidence="2">The sequence shown here is derived from an EMBL/GenBank/DDBJ whole genome shotgun (WGS) entry which is preliminary data.</text>
</comment>